<dbReference type="Proteomes" id="UP000260814">
    <property type="component" value="Unassembled WGS sequence"/>
</dbReference>
<proteinExistence type="predicted"/>
<organism evidence="4 5">
    <name type="scientific">Phocaeicola plebeius</name>
    <dbReference type="NCBI Taxonomy" id="310297"/>
    <lineage>
        <taxon>Bacteria</taxon>
        <taxon>Pseudomonadati</taxon>
        <taxon>Bacteroidota</taxon>
        <taxon>Bacteroidia</taxon>
        <taxon>Bacteroidales</taxon>
        <taxon>Bacteroidaceae</taxon>
        <taxon>Phocaeicola</taxon>
    </lineage>
</organism>
<protein>
    <recommendedName>
        <fullName evidence="3">HU domain-containing protein</fullName>
    </recommendedName>
</protein>
<keyword evidence="1" id="KW-0238">DNA-binding</keyword>
<dbReference type="SUPFAM" id="SSF47729">
    <property type="entry name" value="IHF-like DNA-binding proteins"/>
    <property type="match status" value="1"/>
</dbReference>
<evidence type="ECO:0000313" key="4">
    <source>
        <dbReference type="EMBL" id="RGM90305.1"/>
    </source>
</evidence>
<feature type="domain" description="HU" evidence="3">
    <location>
        <begin position="1"/>
        <end position="123"/>
    </location>
</feature>
<evidence type="ECO:0000313" key="5">
    <source>
        <dbReference type="Proteomes" id="UP000260814"/>
    </source>
</evidence>
<dbReference type="AlphaFoldDB" id="A0A3E4Z781"/>
<dbReference type="Pfam" id="PF18291">
    <property type="entry name" value="HU-HIG"/>
    <property type="match status" value="1"/>
</dbReference>
<dbReference type="InterPro" id="IPR010992">
    <property type="entry name" value="IHF-like_DNA-bd_dom_sf"/>
</dbReference>
<dbReference type="InterPro" id="IPR041607">
    <property type="entry name" value="HU-HIG"/>
</dbReference>
<gene>
    <name evidence="4" type="ORF">DXB87_10415</name>
</gene>
<dbReference type="GO" id="GO:0003677">
    <property type="term" value="F:DNA binding"/>
    <property type="evidence" value="ECO:0007669"/>
    <property type="project" value="UniProtKB-KW"/>
</dbReference>
<comment type="caution">
    <text evidence="4">The sequence shown here is derived from an EMBL/GenBank/DDBJ whole genome shotgun (WGS) entry which is preliminary data.</text>
</comment>
<accession>A0A3E4Z781</accession>
<dbReference type="RefSeq" id="WP_117702099.1">
    <property type="nucleotide sequence ID" value="NZ_CATVWJ010000013.1"/>
</dbReference>
<evidence type="ECO:0000259" key="3">
    <source>
        <dbReference type="Pfam" id="PF18291"/>
    </source>
</evidence>
<name>A0A3E4Z781_9BACT</name>
<evidence type="ECO:0000256" key="1">
    <source>
        <dbReference type="ARBA" id="ARBA00023125"/>
    </source>
</evidence>
<sequence>MAIVYEKQKITLGFKKDKPEVYRIKPVRQQPVTFDDLLNEVSNSCGVNRSQTKAVLEALIDRMIVFMNYGMPVKLGDFGSFKPTFNSKTGATADDVTAENVTRKKILFYPGKRFKQMLEGMSVTTMEDYDEEETAGQEPEPGGGTEQGGTDPDEGGGGFT</sequence>
<dbReference type="Gene3D" id="4.10.520.10">
    <property type="entry name" value="IHF-like DNA-binding proteins"/>
    <property type="match status" value="1"/>
</dbReference>
<dbReference type="EMBL" id="QSTW01000013">
    <property type="protein sequence ID" value="RGM90305.1"/>
    <property type="molecule type" value="Genomic_DNA"/>
</dbReference>
<reference evidence="4 5" key="1">
    <citation type="submission" date="2018-08" db="EMBL/GenBank/DDBJ databases">
        <title>A genome reference for cultivated species of the human gut microbiota.</title>
        <authorList>
            <person name="Zou Y."/>
            <person name="Xue W."/>
            <person name="Luo G."/>
        </authorList>
    </citation>
    <scope>NUCLEOTIDE SEQUENCE [LARGE SCALE GENOMIC DNA]</scope>
    <source>
        <strain evidence="4 5">OM06-2</strain>
    </source>
</reference>
<evidence type="ECO:0000256" key="2">
    <source>
        <dbReference type="SAM" id="MobiDB-lite"/>
    </source>
</evidence>
<feature type="region of interest" description="Disordered" evidence="2">
    <location>
        <begin position="124"/>
        <end position="160"/>
    </location>
</feature>